<dbReference type="Gene3D" id="3.40.50.300">
    <property type="entry name" value="P-loop containing nucleotide triphosphate hydrolases"/>
    <property type="match status" value="1"/>
</dbReference>
<evidence type="ECO:0000256" key="1">
    <source>
        <dbReference type="ARBA" id="ARBA00022741"/>
    </source>
</evidence>
<dbReference type="PANTHER" id="PTHR45782">
    <property type="entry name" value="MITOCHONDRIAL RIBOSOME-ASSOCIATED GTPASE 1"/>
    <property type="match status" value="1"/>
</dbReference>
<accession>F0QRB0</accession>
<dbReference type="RefSeq" id="WP_013609896.1">
    <property type="nucleotide sequence ID" value="NC_015155.1"/>
</dbReference>
<evidence type="ECO:0000313" key="4">
    <source>
        <dbReference type="EMBL" id="ADX98030.1"/>
    </source>
</evidence>
<dbReference type="PANTHER" id="PTHR45782:SF4">
    <property type="entry name" value="MITOCHONDRIAL RIBOSOME-ASSOCIATED GTPASE 1"/>
    <property type="match status" value="1"/>
</dbReference>
<dbReference type="GO" id="GO:0003924">
    <property type="term" value="F:GTPase activity"/>
    <property type="evidence" value="ECO:0007669"/>
    <property type="project" value="TreeGrafter"/>
</dbReference>
<dbReference type="EMBL" id="CP002525">
    <property type="protein sequence ID" value="ADX98030.1"/>
    <property type="molecule type" value="Genomic_DNA"/>
</dbReference>
<dbReference type="GO" id="GO:0005525">
    <property type="term" value="F:GTP binding"/>
    <property type="evidence" value="ECO:0007669"/>
    <property type="project" value="UniProtKB-KW"/>
</dbReference>
<dbReference type="InterPro" id="IPR023179">
    <property type="entry name" value="GTP-bd_ortho_bundle_sf"/>
</dbReference>
<dbReference type="Proteomes" id="UP000007484">
    <property type="component" value="Chromosome"/>
</dbReference>
<evidence type="ECO:0000256" key="2">
    <source>
        <dbReference type="ARBA" id="ARBA00023134"/>
    </source>
</evidence>
<keyword evidence="2" id="KW-0342">GTP-binding</keyword>
<feature type="domain" description="G" evidence="3">
    <location>
        <begin position="88"/>
        <end position="149"/>
    </location>
</feature>
<dbReference type="STRING" id="768700.MSU_0495"/>
<dbReference type="HOGENOM" id="CLU_1119221_0_0_14"/>
<protein>
    <submittedName>
        <fullName evidence="4">Ribosome biogenesis GTP-binding protein YlqF</fullName>
    </submittedName>
</protein>
<sequence length="248" mass="28596">MPYLSLIILLVDSRVLDLDRIYLSEIRKRWPKKNILPIYTKSDLSLGVKHKNSFNLLQPSSRRKLIKLIREEIEKSDLDDKERTNSAIVMGGANSGKSSFINLLVGRKKAKKSPEPGTTRALSRHKIPSTNLIIYDSPGIFPPNLGRNSKTLFQLLNFLPSTPDSRENYSEWAFEYLKENYPEKIVLLSSNENQESLESYDSFIRSLAEKYKLLEKKGELSLFRAEQKFVELIRKGAIGRITWKIYNS</sequence>
<reference evidence="4 5" key="1">
    <citation type="journal article" date="2011" name="J. Bacteriol.">
        <title>Complete genome sequences of two hemotropic Mycoplasmas, Mycoplasma haemofelis strain Ohio2 and Mycoplasma suis strain Illinois.</title>
        <authorList>
            <person name="Messick J.B."/>
            <person name="Santos A.P."/>
            <person name="Guimaraes A.M."/>
        </authorList>
    </citation>
    <scope>NUCLEOTIDE SEQUENCE [LARGE SCALE GENOMIC DNA]</scope>
    <source>
        <strain evidence="4 5">Illinois</strain>
    </source>
</reference>
<dbReference type="Gene3D" id="1.10.1580.10">
    <property type="match status" value="1"/>
</dbReference>
<dbReference type="GO" id="GO:0006412">
    <property type="term" value="P:translation"/>
    <property type="evidence" value="ECO:0007669"/>
    <property type="project" value="TreeGrafter"/>
</dbReference>
<dbReference type="InterPro" id="IPR006073">
    <property type="entry name" value="GTP-bd"/>
</dbReference>
<dbReference type="SUPFAM" id="SSF52540">
    <property type="entry name" value="P-loop containing nucleoside triphosphate hydrolases"/>
    <property type="match status" value="1"/>
</dbReference>
<keyword evidence="1" id="KW-0547">Nucleotide-binding</keyword>
<dbReference type="AlphaFoldDB" id="F0QRB0"/>
<proteinExistence type="predicted"/>
<name>F0QRB0_MYCSL</name>
<evidence type="ECO:0000259" key="3">
    <source>
        <dbReference type="Pfam" id="PF01926"/>
    </source>
</evidence>
<dbReference type="InterPro" id="IPR027417">
    <property type="entry name" value="P-loop_NTPase"/>
</dbReference>
<keyword evidence="5" id="KW-1185">Reference proteome</keyword>
<dbReference type="Pfam" id="PF01926">
    <property type="entry name" value="MMR_HSR1"/>
    <property type="match status" value="1"/>
</dbReference>
<dbReference type="KEGG" id="mss:MSU_0495"/>
<organism evidence="4 5">
    <name type="scientific">Mycoplasma suis (strain Illinois)</name>
    <dbReference type="NCBI Taxonomy" id="768700"/>
    <lineage>
        <taxon>Bacteria</taxon>
        <taxon>Bacillati</taxon>
        <taxon>Mycoplasmatota</taxon>
        <taxon>Mollicutes</taxon>
        <taxon>Mycoplasmataceae</taxon>
        <taxon>Mycoplasma</taxon>
    </lineage>
</organism>
<gene>
    <name evidence="4" type="primary">rbgA</name>
    <name evidence="4" type="ordered locus">MSU_0495</name>
</gene>
<evidence type="ECO:0000313" key="5">
    <source>
        <dbReference type="Proteomes" id="UP000007484"/>
    </source>
</evidence>